<reference evidence="2" key="1">
    <citation type="journal article" date="2019" name="Int. J. Syst. Evol. Microbiol.">
        <title>The Global Catalogue of Microorganisms (GCM) 10K type strain sequencing project: providing services to taxonomists for standard genome sequencing and annotation.</title>
        <authorList>
            <consortium name="The Broad Institute Genomics Platform"/>
            <consortium name="The Broad Institute Genome Sequencing Center for Infectious Disease"/>
            <person name="Wu L."/>
            <person name="Ma J."/>
        </authorList>
    </citation>
    <scope>NUCLEOTIDE SEQUENCE [LARGE SCALE GENOMIC DNA]</scope>
    <source>
        <strain evidence="2">IBRC-M 10490</strain>
    </source>
</reference>
<dbReference type="RefSeq" id="WP_378566598.1">
    <property type="nucleotide sequence ID" value="NZ_JBHSDL010000028.1"/>
</dbReference>
<name>A0ABV8VND8_9NOCA</name>
<keyword evidence="2" id="KW-1185">Reference proteome</keyword>
<dbReference type="InterPro" id="IPR049249">
    <property type="entry name" value="DUF6882"/>
</dbReference>
<dbReference type="EMBL" id="JBHSDL010000028">
    <property type="protein sequence ID" value="MFC4376902.1"/>
    <property type="molecule type" value="Genomic_DNA"/>
</dbReference>
<sequence>MGFFRRRTKMDAAEGKPDLALLLMQGEDLIDQLGKAHMTWGLGSADRWDLDQTTGLISWTFPSKTATAPAQIIGSHNPGAGTWMWAWSNESILPELSRDSVAFCDWAVANDLPGLAEPVAEADDEQAATFATPAVRVTEATGFYRASSGSSSTFITFGPVTLTAQDGTTSNVAINISA</sequence>
<accession>A0ABV8VND8</accession>
<evidence type="ECO:0000313" key="1">
    <source>
        <dbReference type="EMBL" id="MFC4376902.1"/>
    </source>
</evidence>
<gene>
    <name evidence="1" type="ORF">ACFO5K_22690</name>
</gene>
<evidence type="ECO:0000313" key="2">
    <source>
        <dbReference type="Proteomes" id="UP001595844"/>
    </source>
</evidence>
<dbReference type="Proteomes" id="UP001595844">
    <property type="component" value="Unassembled WGS sequence"/>
</dbReference>
<dbReference type="Pfam" id="PF21813">
    <property type="entry name" value="DUF6882"/>
    <property type="match status" value="1"/>
</dbReference>
<comment type="caution">
    <text evidence="1">The sequence shown here is derived from an EMBL/GenBank/DDBJ whole genome shotgun (WGS) entry which is preliminary data.</text>
</comment>
<organism evidence="1 2">
    <name type="scientific">Nocardia halotolerans</name>
    <dbReference type="NCBI Taxonomy" id="1755878"/>
    <lineage>
        <taxon>Bacteria</taxon>
        <taxon>Bacillati</taxon>
        <taxon>Actinomycetota</taxon>
        <taxon>Actinomycetes</taxon>
        <taxon>Mycobacteriales</taxon>
        <taxon>Nocardiaceae</taxon>
        <taxon>Nocardia</taxon>
    </lineage>
</organism>
<proteinExistence type="predicted"/>
<protein>
    <submittedName>
        <fullName evidence="1">DUF6882 domain-containing protein</fullName>
    </submittedName>
</protein>